<evidence type="ECO:0000313" key="1">
    <source>
        <dbReference type="EMBL" id="EAT84210.1"/>
    </source>
</evidence>
<reference evidence="2" key="1">
    <citation type="journal article" date="2007" name="Plant Cell">
        <title>Dothideomycete-plant interactions illuminated by genome sequencing and EST analysis of the wheat pathogen Stagonospora nodorum.</title>
        <authorList>
            <person name="Hane J.K."/>
            <person name="Lowe R.G."/>
            <person name="Solomon P.S."/>
            <person name="Tan K.C."/>
            <person name="Schoch C.L."/>
            <person name="Spatafora J.W."/>
            <person name="Crous P.W."/>
            <person name="Kodira C."/>
            <person name="Birren B.W."/>
            <person name="Galagan J.E."/>
            <person name="Torriani S.F."/>
            <person name="McDonald B.A."/>
            <person name="Oliver R.P."/>
        </authorList>
    </citation>
    <scope>NUCLEOTIDE SEQUENCE [LARGE SCALE GENOMIC DNA]</scope>
    <source>
        <strain evidence="2">SN15 / ATCC MYA-4574 / FGSC 10173</strain>
    </source>
</reference>
<dbReference type="KEGG" id="pno:SNOG_07934"/>
<gene>
    <name evidence="1" type="ORF">SNOG_07934</name>
</gene>
<dbReference type="HOGENOM" id="CLU_3143590_0_0_1"/>
<accession>Q0UJY0</accession>
<dbReference type="GeneID" id="5975158"/>
<protein>
    <submittedName>
        <fullName evidence="1">Uncharacterized protein</fullName>
    </submittedName>
</protein>
<dbReference type="EMBL" id="CH445336">
    <property type="protein sequence ID" value="EAT84210.1"/>
    <property type="molecule type" value="Genomic_DNA"/>
</dbReference>
<evidence type="ECO:0000313" key="2">
    <source>
        <dbReference type="Proteomes" id="UP000001055"/>
    </source>
</evidence>
<name>Q0UJY0_PHANO</name>
<sequence length="49" mass="5337">MSTIDIPKEMWALLDDQPLVQAPTVSALDVEDVASLRTLSIPPGMDVAW</sequence>
<dbReference type="Proteomes" id="UP000001055">
    <property type="component" value="Unassembled WGS sequence"/>
</dbReference>
<dbReference type="RefSeq" id="XP_001798260.1">
    <property type="nucleotide sequence ID" value="XM_001798208.1"/>
</dbReference>
<dbReference type="AlphaFoldDB" id="Q0UJY0"/>
<proteinExistence type="predicted"/>
<organism evidence="1 2">
    <name type="scientific">Phaeosphaeria nodorum (strain SN15 / ATCC MYA-4574 / FGSC 10173)</name>
    <name type="common">Glume blotch fungus</name>
    <name type="synonym">Parastagonospora nodorum</name>
    <dbReference type="NCBI Taxonomy" id="321614"/>
    <lineage>
        <taxon>Eukaryota</taxon>
        <taxon>Fungi</taxon>
        <taxon>Dikarya</taxon>
        <taxon>Ascomycota</taxon>
        <taxon>Pezizomycotina</taxon>
        <taxon>Dothideomycetes</taxon>
        <taxon>Pleosporomycetidae</taxon>
        <taxon>Pleosporales</taxon>
        <taxon>Pleosporineae</taxon>
        <taxon>Phaeosphaeriaceae</taxon>
        <taxon>Parastagonospora</taxon>
    </lineage>
</organism>
<dbReference type="InParanoid" id="Q0UJY0"/>